<keyword evidence="1" id="KW-0175">Coiled coil</keyword>
<proteinExistence type="predicted"/>
<feature type="coiled-coil region" evidence="1">
    <location>
        <begin position="679"/>
        <end position="761"/>
    </location>
</feature>
<gene>
    <name evidence="3" type="ORF">PMACD_LOCUS16110</name>
</gene>
<feature type="coiled-coil region" evidence="1">
    <location>
        <begin position="599"/>
        <end position="650"/>
    </location>
</feature>
<evidence type="ECO:0000256" key="2">
    <source>
        <dbReference type="SAM" id="MobiDB-lite"/>
    </source>
</evidence>
<keyword evidence="4" id="KW-1185">Reference proteome</keyword>
<accession>A0A821Y8S5</accession>
<organism evidence="3 4">
    <name type="scientific">Pieris macdunnoughi</name>
    <dbReference type="NCBI Taxonomy" id="345717"/>
    <lineage>
        <taxon>Eukaryota</taxon>
        <taxon>Metazoa</taxon>
        <taxon>Ecdysozoa</taxon>
        <taxon>Arthropoda</taxon>
        <taxon>Hexapoda</taxon>
        <taxon>Insecta</taxon>
        <taxon>Pterygota</taxon>
        <taxon>Neoptera</taxon>
        <taxon>Endopterygota</taxon>
        <taxon>Lepidoptera</taxon>
        <taxon>Glossata</taxon>
        <taxon>Ditrysia</taxon>
        <taxon>Papilionoidea</taxon>
        <taxon>Pieridae</taxon>
        <taxon>Pierinae</taxon>
        <taxon>Pieris</taxon>
    </lineage>
</organism>
<dbReference type="AlphaFoldDB" id="A0A821Y8S5"/>
<evidence type="ECO:0000313" key="4">
    <source>
        <dbReference type="Proteomes" id="UP000663880"/>
    </source>
</evidence>
<feature type="compositionally biased region" description="Polar residues" evidence="2">
    <location>
        <begin position="21"/>
        <end position="38"/>
    </location>
</feature>
<comment type="caution">
    <text evidence="3">The sequence shown here is derived from an EMBL/GenBank/DDBJ whole genome shotgun (WGS) entry which is preliminary data.</text>
</comment>
<feature type="coiled-coil region" evidence="1">
    <location>
        <begin position="401"/>
        <end position="457"/>
    </location>
</feature>
<dbReference type="OrthoDB" id="6923473at2759"/>
<feature type="region of interest" description="Disordered" evidence="2">
    <location>
        <begin position="15"/>
        <end position="101"/>
    </location>
</feature>
<sequence>MKLCLDKNSAMSGDIRVKDVSGNQQKSRIPQRVVTSGSPRGRQRYPYKPRVNVNETMKNKVDSAPSPALPSRPSVKNTRPRSCETRPRSANKKEEQVQMDPALRPQRIERERLLSQKKVLPTSPKRNTNDKLKEVAANRGLRPIITVPKQKIQSRIPYINRTSTILPDQETIKRCEELEANDDFGESFDVDGSNENLSYNDEESLTSRSEKLVKLKMNWQEKVVQFEKMKSELNDRQNDILQVYASMRVAHQELLKLGQKAILPTTEDLKVMNVAKMTPAQLLQLCEETRRQKNDTQVIIKDSLTIDMTKLNNIPAKLVETSELILTQQREFTKWFQNVISQEKECSIRALSKKINEFNAENEMLNGLLHTSQNEFLKEINANMDFLRKCVNEAIGNQLRNEKLTYEVSELNSKIVDLRKQLTNAEQQKSFNNKYKIEELEKDLKEQKMKCKSLRDRAFRADGQVKMEAERSANLEAALNQSRVHTRDLERTILQLKEQNERLQSDFDTELNKLNESIQENSVHLEEIADAREKLQAEKEDLEKRLEILSIHYNESISKLKHELSVKVTQLIETEKNNLIEVEEKKKLQGTVEVQCTKLLEAELQHKELMKRIEEYEKELNKSRERESKLEAAREELDRVKTEMEQYKHRLLEKVDIMKEIEIKFKESRGYEVKLKNDLKTKNDYITALERKQMNLEEKLRESESEMESYKEQLTTLKNHIMELQEYFGDVENINDLRDMLNEQKHKMEIITRENHELAQTLQKRKIDLELLMEKNVSHEHEIKQRDDIIKVLSQKEEEQANIIKLLRNNFEHRSKIDSDLSRQITEKNEEIDVLINNLETRKGQISQLEKIILTLEDQMRKASQQKRKDNEKIEQLERKFEEYKTYIETKNNVPSKNLDSLFEILEDELGNSFEQQFKLNDSHKNKKTKHNIMNDRSTIPISRAKHQLILNEPNEAHTTILVGDFHHENFPKKDNQVRKDLNRKKANVETFKWAADCNRNTLNIPPCSEEEAFTTIKESATEKHEKYITRNLQLLVPDNYRDDRKYKQLKLTSHRI</sequence>
<reference evidence="3" key="1">
    <citation type="submission" date="2021-02" db="EMBL/GenBank/DDBJ databases">
        <authorList>
            <person name="Steward A R."/>
        </authorList>
    </citation>
    <scope>NUCLEOTIDE SEQUENCE</scope>
</reference>
<evidence type="ECO:0000313" key="3">
    <source>
        <dbReference type="EMBL" id="CAF4955053.1"/>
    </source>
</evidence>
<feature type="compositionally biased region" description="Basic and acidic residues" evidence="2">
    <location>
        <begin position="81"/>
        <end position="96"/>
    </location>
</feature>
<dbReference type="EMBL" id="CAJOBZ010000077">
    <property type="protein sequence ID" value="CAF4955053.1"/>
    <property type="molecule type" value="Genomic_DNA"/>
</dbReference>
<feature type="coiled-coil region" evidence="1">
    <location>
        <begin position="341"/>
        <end position="368"/>
    </location>
</feature>
<evidence type="ECO:0000256" key="1">
    <source>
        <dbReference type="SAM" id="Coils"/>
    </source>
</evidence>
<protein>
    <submittedName>
        <fullName evidence="3">Uncharacterized protein</fullName>
    </submittedName>
</protein>
<feature type="coiled-coil region" evidence="1">
    <location>
        <begin position="486"/>
        <end position="552"/>
    </location>
</feature>
<name>A0A821Y8S5_9NEOP</name>
<feature type="compositionally biased region" description="Low complexity" evidence="2">
    <location>
        <begin position="63"/>
        <end position="74"/>
    </location>
</feature>
<dbReference type="Proteomes" id="UP000663880">
    <property type="component" value="Unassembled WGS sequence"/>
</dbReference>
<feature type="coiled-coil region" evidence="1">
    <location>
        <begin position="846"/>
        <end position="894"/>
    </location>
</feature>